<organism evidence="1 2">
    <name type="scientific">Neotamlana laminarinivorans</name>
    <dbReference type="NCBI Taxonomy" id="2883124"/>
    <lineage>
        <taxon>Bacteria</taxon>
        <taxon>Pseudomonadati</taxon>
        <taxon>Bacteroidota</taxon>
        <taxon>Flavobacteriia</taxon>
        <taxon>Flavobacteriales</taxon>
        <taxon>Flavobacteriaceae</taxon>
        <taxon>Neotamlana</taxon>
    </lineage>
</organism>
<proteinExistence type="predicted"/>
<keyword evidence="2" id="KW-1185">Reference proteome</keyword>
<dbReference type="AlphaFoldDB" id="A0A9X1I1F5"/>
<evidence type="ECO:0000313" key="2">
    <source>
        <dbReference type="Proteomes" id="UP001139199"/>
    </source>
</evidence>
<dbReference type="RefSeq" id="WP_226542403.1">
    <property type="nucleotide sequence ID" value="NZ_JAJAPW010000002.1"/>
</dbReference>
<protein>
    <submittedName>
        <fullName evidence="1">Uncharacterized protein</fullName>
    </submittedName>
</protein>
<evidence type="ECO:0000313" key="1">
    <source>
        <dbReference type="EMBL" id="MCB4798472.1"/>
    </source>
</evidence>
<gene>
    <name evidence="1" type="ORF">LG649_06430</name>
</gene>
<sequence length="116" mass="13659">MQLPTTFDALIKEANQLNLYTSLVKQLNKDFLLANIDFDFHQDIPPTSLKLVLHETVYRLIQEKFSEYLNLLYIIDVSEDAIKALNGDDVLKLSEAVSFLILKREWQKVWFRHKYA</sequence>
<reference evidence="1" key="1">
    <citation type="submission" date="2021-10" db="EMBL/GenBank/DDBJ databases">
        <title>Tamlana sargassums sp. nov., and Tamlana laminarinivorans sp. nov., two new bacteria isolated from the brown alga.</title>
        <authorList>
            <person name="Li J."/>
        </authorList>
    </citation>
    <scope>NUCLEOTIDE SEQUENCE</scope>
    <source>
        <strain evidence="1">PT2-4</strain>
    </source>
</reference>
<dbReference type="Proteomes" id="UP001139199">
    <property type="component" value="Unassembled WGS sequence"/>
</dbReference>
<comment type="caution">
    <text evidence="1">The sequence shown here is derived from an EMBL/GenBank/DDBJ whole genome shotgun (WGS) entry which is preliminary data.</text>
</comment>
<name>A0A9X1I1F5_9FLAO</name>
<accession>A0A9X1I1F5</accession>
<dbReference type="EMBL" id="JAJAPW010000002">
    <property type="protein sequence ID" value="MCB4798472.1"/>
    <property type="molecule type" value="Genomic_DNA"/>
</dbReference>